<dbReference type="Pfam" id="PF00293">
    <property type="entry name" value="NUDIX"/>
    <property type="match status" value="1"/>
</dbReference>
<evidence type="ECO:0000313" key="4">
    <source>
        <dbReference type="Proteomes" id="UP000000493"/>
    </source>
</evidence>
<evidence type="ECO:0000313" key="3">
    <source>
        <dbReference type="EMBL" id="AEI48850.1"/>
    </source>
</evidence>
<reference evidence="3 4" key="2">
    <citation type="journal article" date="2012" name="Stand. Genomic Sci.">
        <title>Complete genome sequence of the aquatic bacterium Runella slithyformis type strain (LSU 4(T)).</title>
        <authorList>
            <person name="Copeland A."/>
            <person name="Zhang X."/>
            <person name="Misra M."/>
            <person name="Lapidus A."/>
            <person name="Nolan M."/>
            <person name="Lucas S."/>
            <person name="Deshpande S."/>
            <person name="Cheng J.F."/>
            <person name="Tapia R."/>
            <person name="Goodwin L.A."/>
            <person name="Pitluck S."/>
            <person name="Liolios K."/>
            <person name="Pagani I."/>
            <person name="Ivanova N."/>
            <person name="Mikhailova N."/>
            <person name="Pati A."/>
            <person name="Chen A."/>
            <person name="Palaniappan K."/>
            <person name="Land M."/>
            <person name="Hauser L."/>
            <person name="Pan C."/>
            <person name="Jeffries C.D."/>
            <person name="Detter J.C."/>
            <person name="Brambilla E.M."/>
            <person name="Rohde M."/>
            <person name="Djao O.D."/>
            <person name="Goker M."/>
            <person name="Sikorski J."/>
            <person name="Tindall B.J."/>
            <person name="Woyke T."/>
            <person name="Bristow J."/>
            <person name="Eisen J.A."/>
            <person name="Markowitz V."/>
            <person name="Hugenholtz P."/>
            <person name="Kyrpides N.C."/>
            <person name="Klenk H.P."/>
            <person name="Mavromatis K."/>
        </authorList>
    </citation>
    <scope>NUCLEOTIDE SEQUENCE [LARGE SCALE GENOMIC DNA]</scope>
    <source>
        <strain evidence="4">ATCC 29530 / DSM 19594 / LMG 11500 / NCIMB 11436 / LSU 4</strain>
    </source>
</reference>
<dbReference type="PANTHER" id="PTHR43736">
    <property type="entry name" value="ADP-RIBOSE PYROPHOSPHATASE"/>
    <property type="match status" value="1"/>
</dbReference>
<keyword evidence="4" id="KW-1185">Reference proteome</keyword>
<dbReference type="Gene3D" id="1.10.10.10">
    <property type="entry name" value="Winged helix-like DNA-binding domain superfamily/Winged helix DNA-binding domain"/>
    <property type="match status" value="1"/>
</dbReference>
<dbReference type="SUPFAM" id="SSF46785">
    <property type="entry name" value="Winged helix' DNA-binding domain"/>
    <property type="match status" value="1"/>
</dbReference>
<dbReference type="KEGG" id="rsi:Runsl_2445"/>
<dbReference type="PANTHER" id="PTHR43736:SF4">
    <property type="entry name" value="SLR1690 PROTEIN"/>
    <property type="match status" value="1"/>
</dbReference>
<name>A0A7U3ZKH4_RUNSL</name>
<gene>
    <name evidence="3" type="ordered locus">Runsl_2445</name>
</gene>
<dbReference type="EMBL" id="CP002859">
    <property type="protein sequence ID" value="AEI48850.1"/>
    <property type="molecule type" value="Genomic_DNA"/>
</dbReference>
<dbReference type="SUPFAM" id="SSF55811">
    <property type="entry name" value="Nudix"/>
    <property type="match status" value="1"/>
</dbReference>
<organism evidence="3 4">
    <name type="scientific">Runella slithyformis (strain ATCC 29530 / DSM 19594 / LMG 11500 / NCIMB 11436 / LSU 4)</name>
    <dbReference type="NCBI Taxonomy" id="761193"/>
    <lineage>
        <taxon>Bacteria</taxon>
        <taxon>Pseudomonadati</taxon>
        <taxon>Bacteroidota</taxon>
        <taxon>Cytophagia</taxon>
        <taxon>Cytophagales</taxon>
        <taxon>Spirosomataceae</taxon>
        <taxon>Runella</taxon>
    </lineage>
</organism>
<evidence type="ECO:0000259" key="1">
    <source>
        <dbReference type="Pfam" id="PF00293"/>
    </source>
</evidence>
<dbReference type="GO" id="GO:0016787">
    <property type="term" value="F:hydrolase activity"/>
    <property type="evidence" value="ECO:0007669"/>
    <property type="project" value="UniProtKB-KW"/>
</dbReference>
<sequence>MTPSQNIKAFLDTGPEYLPGVSVDCVIFGFYERQLKVLLLEFKKTKAFALPGGFVFKDESTDAAATRILYERTGVKDIYLEQFYTFGEPNRGNWDVHKATMASHGFELEQEHWLLQRFITVGYYALVDFSKVKPTPDIFSDVGDWYDIHHIPTLILDHNSIVTKALDTLRLMLDYKLVGFNLLSETFTMNELQSLYETILDKKLLRANFQRKMLSMEILERVEKKFSGKAHKPPYVYRIKKME</sequence>
<dbReference type="InterPro" id="IPR036388">
    <property type="entry name" value="WH-like_DNA-bd_sf"/>
</dbReference>
<accession>A0A7U3ZKH4</accession>
<dbReference type="InterPro" id="IPR054105">
    <property type="entry name" value="WHD_NrtR"/>
</dbReference>
<dbReference type="Pfam" id="PF21906">
    <property type="entry name" value="WHD_NrtR"/>
    <property type="match status" value="1"/>
</dbReference>
<dbReference type="CDD" id="cd18873">
    <property type="entry name" value="NUDIX_NadM_like"/>
    <property type="match status" value="1"/>
</dbReference>
<dbReference type="Proteomes" id="UP000000493">
    <property type="component" value="Chromosome"/>
</dbReference>
<reference evidence="4" key="1">
    <citation type="submission" date="2011-06" db="EMBL/GenBank/DDBJ databases">
        <title>The complete genome of chromosome of Runella slithyformis DSM 19594.</title>
        <authorList>
            <consortium name="US DOE Joint Genome Institute (JGI-PGF)"/>
            <person name="Lucas S."/>
            <person name="Han J."/>
            <person name="Lapidus A."/>
            <person name="Bruce D."/>
            <person name="Goodwin L."/>
            <person name="Pitluck S."/>
            <person name="Peters L."/>
            <person name="Kyrpides N."/>
            <person name="Mavromatis K."/>
            <person name="Ivanova N."/>
            <person name="Ovchinnikova G."/>
            <person name="Zhang X."/>
            <person name="Misra M."/>
            <person name="Detter J.C."/>
            <person name="Tapia R."/>
            <person name="Han C."/>
            <person name="Land M."/>
            <person name="Hauser L."/>
            <person name="Markowitz V."/>
            <person name="Cheng J.-F."/>
            <person name="Hugenholtz P."/>
            <person name="Woyke T."/>
            <person name="Wu D."/>
            <person name="Tindall B."/>
            <person name="Faehrich R."/>
            <person name="Brambilla E."/>
            <person name="Klenk H.-P."/>
            <person name="Eisen J.A."/>
        </authorList>
    </citation>
    <scope>NUCLEOTIDE SEQUENCE [LARGE SCALE GENOMIC DNA]</scope>
    <source>
        <strain evidence="4">ATCC 29530 / DSM 19594 / LMG 11500 / NCIMB 11436 / LSU 4</strain>
    </source>
</reference>
<dbReference type="AlphaFoldDB" id="A0A7U3ZKH4"/>
<proteinExistence type="predicted"/>
<dbReference type="RefSeq" id="WP_013928161.1">
    <property type="nucleotide sequence ID" value="NC_015703.1"/>
</dbReference>
<dbReference type="InterPro" id="IPR000086">
    <property type="entry name" value="NUDIX_hydrolase_dom"/>
</dbReference>
<protein>
    <submittedName>
        <fullName evidence="3">NUDIX hydrolase</fullName>
    </submittedName>
</protein>
<feature type="domain" description="Nudix hydrolase" evidence="1">
    <location>
        <begin position="20"/>
        <end position="115"/>
    </location>
</feature>
<feature type="domain" description="NrtR DNA-binding winged helix" evidence="2">
    <location>
        <begin position="179"/>
        <end position="238"/>
    </location>
</feature>
<dbReference type="InterPro" id="IPR015797">
    <property type="entry name" value="NUDIX_hydrolase-like_dom_sf"/>
</dbReference>
<dbReference type="InterPro" id="IPR036390">
    <property type="entry name" value="WH_DNA-bd_sf"/>
</dbReference>
<dbReference type="Gene3D" id="3.90.79.10">
    <property type="entry name" value="Nucleoside Triphosphate Pyrophosphohydrolase"/>
    <property type="match status" value="1"/>
</dbReference>
<evidence type="ECO:0000259" key="2">
    <source>
        <dbReference type="Pfam" id="PF21906"/>
    </source>
</evidence>
<keyword evidence="3" id="KW-0378">Hydrolase</keyword>